<comment type="similarity">
    <text evidence="2">Belongs to the DsrC/TusE family.</text>
</comment>
<comment type="subcellular location">
    <subcellularLocation>
        <location evidence="1">Cytoplasm</location>
    </subcellularLocation>
</comment>
<dbReference type="GO" id="GO:0005737">
    <property type="term" value="C:cytoplasm"/>
    <property type="evidence" value="ECO:0007669"/>
    <property type="project" value="UniProtKB-SubCell"/>
</dbReference>
<organism evidence="4">
    <name type="scientific">mine drainage metagenome</name>
    <dbReference type="NCBI Taxonomy" id="410659"/>
    <lineage>
        <taxon>unclassified sequences</taxon>
        <taxon>metagenomes</taxon>
        <taxon>ecological metagenomes</taxon>
    </lineage>
</organism>
<sequence>MGIHYNGQDLDVDDENFLLEAVFDDEIVPIMAAADNITLTDDHWLVIRFLRDQYRDKGHTPNFRNLVKELEDEQSGTDWKKTLYTLFPNQPARQAVRVAGLPKPFGKGGY</sequence>
<dbReference type="NCBIfam" id="TIGR03342">
    <property type="entry name" value="dsrC_tusE_dsvC"/>
    <property type="match status" value="1"/>
</dbReference>
<dbReference type="SUPFAM" id="SSF69721">
    <property type="entry name" value="DsrC, the gamma subunit of dissimilatory sulfite reductase"/>
    <property type="match status" value="1"/>
</dbReference>
<dbReference type="EMBL" id="CABR01000082">
    <property type="protein sequence ID" value="CBI10296.1"/>
    <property type="molecule type" value="Genomic_DNA"/>
</dbReference>
<evidence type="ECO:0000256" key="2">
    <source>
        <dbReference type="ARBA" id="ARBA00005718"/>
    </source>
</evidence>
<evidence type="ECO:0000256" key="3">
    <source>
        <dbReference type="ARBA" id="ARBA00022490"/>
    </source>
</evidence>
<keyword evidence="4" id="KW-0808">Transferase</keyword>
<dbReference type="GO" id="GO:0002143">
    <property type="term" value="P:tRNA wobble position uridine thiolation"/>
    <property type="evidence" value="ECO:0007669"/>
    <property type="project" value="TreeGrafter"/>
</dbReference>
<evidence type="ECO:0000256" key="1">
    <source>
        <dbReference type="ARBA" id="ARBA00004496"/>
    </source>
</evidence>
<dbReference type="GO" id="GO:0016740">
    <property type="term" value="F:transferase activity"/>
    <property type="evidence" value="ECO:0007669"/>
    <property type="project" value="UniProtKB-KW"/>
</dbReference>
<dbReference type="GO" id="GO:0097163">
    <property type="term" value="F:sulfur carrier activity"/>
    <property type="evidence" value="ECO:0007669"/>
    <property type="project" value="TreeGrafter"/>
</dbReference>
<comment type="caution">
    <text evidence="4">The sequence shown here is derived from an EMBL/GenBank/DDBJ whole genome shotgun (WGS) entry which is preliminary data.</text>
</comment>
<evidence type="ECO:0000313" key="4">
    <source>
        <dbReference type="EMBL" id="CBI10296.1"/>
    </source>
</evidence>
<dbReference type="PIRSF" id="PIRSF006223">
    <property type="entry name" value="DsrC_TusE"/>
    <property type="match status" value="1"/>
</dbReference>
<dbReference type="PANTHER" id="PTHR37010:SF1">
    <property type="entry name" value="SULFURTRANSFERASE TUSE"/>
    <property type="match status" value="1"/>
</dbReference>
<gene>
    <name evidence="4" type="ORF">CARN7_1072</name>
</gene>
<dbReference type="InterPro" id="IPR025526">
    <property type="entry name" value="DsrC-like_dom_sf"/>
</dbReference>
<reference evidence="4" key="1">
    <citation type="submission" date="2009-10" db="EMBL/GenBank/DDBJ databases">
        <title>Diversity of trophic interactions inside an arsenic-rich microbial ecosystem.</title>
        <authorList>
            <person name="Bertin P.N."/>
            <person name="Heinrich-Salmeron A."/>
            <person name="Pelletier E."/>
            <person name="Goulhen-Chollet F."/>
            <person name="Arsene-Ploetze F."/>
            <person name="Gallien S."/>
            <person name="Calteau A."/>
            <person name="Vallenet D."/>
            <person name="Casiot C."/>
            <person name="Chane-Woon-Ming B."/>
            <person name="Giloteaux L."/>
            <person name="Barakat M."/>
            <person name="Bonnefoy V."/>
            <person name="Bruneel O."/>
            <person name="Chandler M."/>
            <person name="Cleiss J."/>
            <person name="Duran R."/>
            <person name="Elbaz-Poulichet F."/>
            <person name="Fonknechten N."/>
            <person name="Lauga B."/>
            <person name="Mornico D."/>
            <person name="Ortet P."/>
            <person name="Schaeffer C."/>
            <person name="Siguier P."/>
            <person name="Alexander Thil Smith A."/>
            <person name="Van Dorsselaer A."/>
            <person name="Weissenbach J."/>
            <person name="Medigue C."/>
            <person name="Le Paslier D."/>
        </authorList>
    </citation>
    <scope>NUCLEOTIDE SEQUENCE</scope>
</reference>
<dbReference type="Pfam" id="PF04358">
    <property type="entry name" value="DsrC"/>
    <property type="match status" value="1"/>
</dbReference>
<name>E6QSS4_9ZZZZ</name>
<dbReference type="PANTHER" id="PTHR37010">
    <property type="entry name" value="SULFURTRANSFERASE TUSE"/>
    <property type="match status" value="1"/>
</dbReference>
<dbReference type="Gene3D" id="1.10.10.370">
    <property type="entry name" value="DsrC-like protein, C-terminal domain"/>
    <property type="match status" value="1"/>
</dbReference>
<dbReference type="InterPro" id="IPR007453">
    <property type="entry name" value="DsrC/TusE"/>
</dbReference>
<accession>E6QSS4</accession>
<protein>
    <submittedName>
        <fullName evidence="4">Putative sulfur transferase</fullName>
    </submittedName>
</protein>
<dbReference type="AlphaFoldDB" id="E6QSS4"/>
<keyword evidence="3" id="KW-0963">Cytoplasm</keyword>
<proteinExistence type="inferred from homology"/>
<dbReference type="InterPro" id="IPR042072">
    <property type="entry name" value="DsrC-like_C"/>
</dbReference>